<dbReference type="AlphaFoldDB" id="A0A4V7ICV5"/>
<dbReference type="RefSeq" id="WP_015431484.1">
    <property type="nucleotide sequence ID" value="NZ_CP006954.1"/>
</dbReference>
<sequence>MNKVTIYHFTDPMMGLTYESEPFFRQLETHFGDQVALKFVMAS</sequence>
<proteinExistence type="predicted"/>
<name>A0A4V7ICV5_BIBTR</name>
<dbReference type="EMBL" id="CP006954">
    <property type="protein sequence ID" value="AHG82826.1"/>
    <property type="molecule type" value="Genomic_DNA"/>
</dbReference>
<dbReference type="Proteomes" id="UP000019091">
    <property type="component" value="Chromosome"/>
</dbReference>
<gene>
    <name evidence="1" type="ORF">F542_21180</name>
</gene>
<evidence type="ECO:0000313" key="1">
    <source>
        <dbReference type="EMBL" id="AHG82826.1"/>
    </source>
</evidence>
<dbReference type="KEGG" id="btre:F542_21180"/>
<accession>A0A4V7ICV5</accession>
<reference evidence="1 2" key="1">
    <citation type="journal article" date="2014" name="Genome Announc.">
        <title>Complete Closed Genome Sequences of Three Bibersteinia trehalosi Nasopharyngeal Isolates from Cattle with Shipping Fever.</title>
        <authorList>
            <person name="Harhay G.P."/>
            <person name="McVey D.S."/>
            <person name="Koren S."/>
            <person name="Phillippy A.M."/>
            <person name="Bono J."/>
            <person name="Harhay D.M."/>
            <person name="Clawson M.L."/>
            <person name="Heaton M.P."/>
            <person name="Chitko-McKown C.G."/>
            <person name="Korlach J."/>
            <person name="Smith T.P."/>
        </authorList>
    </citation>
    <scope>NUCLEOTIDE SEQUENCE [LARGE SCALE GENOMIC DNA]</scope>
    <source>
        <strain evidence="1 2">USDA-ARS-USMARC-188</strain>
    </source>
</reference>
<evidence type="ECO:0000313" key="2">
    <source>
        <dbReference type="Proteomes" id="UP000019091"/>
    </source>
</evidence>
<protein>
    <submittedName>
        <fullName evidence="1">DSBA oxidoreductase</fullName>
    </submittedName>
</protein>
<organism evidence="1 2">
    <name type="scientific">Bibersteinia trehalosi USDA-ARS-USMARC-188</name>
    <dbReference type="NCBI Taxonomy" id="1263829"/>
    <lineage>
        <taxon>Bacteria</taxon>
        <taxon>Pseudomonadati</taxon>
        <taxon>Pseudomonadota</taxon>
        <taxon>Gammaproteobacteria</taxon>
        <taxon>Pasteurellales</taxon>
        <taxon>Pasteurellaceae</taxon>
        <taxon>Bibersteinia</taxon>
    </lineage>
</organism>
<dbReference type="Gene3D" id="3.40.30.10">
    <property type="entry name" value="Glutaredoxin"/>
    <property type="match status" value="1"/>
</dbReference>